<dbReference type="PANTHER" id="PTHR24421">
    <property type="entry name" value="NITRATE/NITRITE SENSOR PROTEIN NARX-RELATED"/>
    <property type="match status" value="1"/>
</dbReference>
<sequence length="406" mass="46549">MDHLTIDLEEVLTNTINMMESSKQQIYHIYNLARQEMEAIQQELEQVLQETRAVIEKVDQLELDYRYSRIKLTEVNRDFERYNEYDMKQAYEAATTIYSELLVFREKETNLKSRRDDLQYRIQSAEQSIERAEMLASQMNVVLEYMSGDLTQVTRIIESAQSKQLLGLKIILAQEEERKRMAREIHDGPAQTLANLALRTEIAERMLLKEQFELVQLELSDLKGQVRAGLEEIRKIIFNLRPMALDDLGLVPALRKFAHDFEEKTKILAQFENEGRESRLPSAIEAAVFRLVQEAFSNVAKHSKATRVVLKLIFTAKAVSVLIQDNGIGFGQDKHGSAGKQASLTKSGRFGLVGMRERVELINGHIEFKSKLGEGTKIMIAIPITSDTGKENGLNEFKSRFYKGKN</sequence>
<keyword evidence="4 8" id="KW-0418">Kinase</keyword>
<dbReference type="InterPro" id="IPR011712">
    <property type="entry name" value="Sig_transdc_His_kin_sub3_dim/P"/>
</dbReference>
<protein>
    <recommendedName>
        <fullName evidence="2">histidine kinase</fullName>
        <ecNumber evidence="2">2.7.13.3</ecNumber>
    </recommendedName>
</protein>
<dbReference type="PIRSF" id="PIRSF003169">
    <property type="entry name" value="STHK_DegS"/>
    <property type="match status" value="1"/>
</dbReference>
<dbReference type="SUPFAM" id="SSF55874">
    <property type="entry name" value="ATPase domain of HSP90 chaperone/DNA topoisomerase II/histidine kinase"/>
    <property type="match status" value="1"/>
</dbReference>
<dbReference type="Gene3D" id="1.20.5.1930">
    <property type="match status" value="1"/>
</dbReference>
<evidence type="ECO:0000256" key="3">
    <source>
        <dbReference type="ARBA" id="ARBA00022679"/>
    </source>
</evidence>
<evidence type="ECO:0000256" key="2">
    <source>
        <dbReference type="ARBA" id="ARBA00012438"/>
    </source>
</evidence>
<feature type="coiled-coil region" evidence="6">
    <location>
        <begin position="30"/>
        <end position="64"/>
    </location>
</feature>
<accession>A0ABW4YMT4</accession>
<dbReference type="EC" id="2.7.13.3" evidence="2"/>
<dbReference type="InterPro" id="IPR008595">
    <property type="entry name" value="DegS"/>
</dbReference>
<reference evidence="9" key="1">
    <citation type="journal article" date="2019" name="Int. J. Syst. Evol. Microbiol.">
        <title>The Global Catalogue of Microorganisms (GCM) 10K type strain sequencing project: providing services to taxonomists for standard genome sequencing and annotation.</title>
        <authorList>
            <consortium name="The Broad Institute Genomics Platform"/>
            <consortium name="The Broad Institute Genome Sequencing Center for Infectious Disease"/>
            <person name="Wu L."/>
            <person name="Ma J."/>
        </authorList>
    </citation>
    <scope>NUCLEOTIDE SEQUENCE [LARGE SCALE GENOMIC DNA]</scope>
    <source>
        <strain evidence="9">GH52</strain>
    </source>
</reference>
<evidence type="ECO:0000259" key="7">
    <source>
        <dbReference type="SMART" id="SM00387"/>
    </source>
</evidence>
<keyword evidence="5" id="KW-0902">Two-component regulatory system</keyword>
<dbReference type="InterPro" id="IPR036890">
    <property type="entry name" value="HATPase_C_sf"/>
</dbReference>
<keyword evidence="9" id="KW-1185">Reference proteome</keyword>
<dbReference type="InterPro" id="IPR003594">
    <property type="entry name" value="HATPase_dom"/>
</dbReference>
<dbReference type="Proteomes" id="UP001597362">
    <property type="component" value="Unassembled WGS sequence"/>
</dbReference>
<dbReference type="GO" id="GO:0016301">
    <property type="term" value="F:kinase activity"/>
    <property type="evidence" value="ECO:0007669"/>
    <property type="project" value="UniProtKB-KW"/>
</dbReference>
<dbReference type="Gene3D" id="3.30.565.10">
    <property type="entry name" value="Histidine kinase-like ATPase, C-terminal domain"/>
    <property type="match status" value="1"/>
</dbReference>
<dbReference type="InterPro" id="IPR050482">
    <property type="entry name" value="Sensor_HK_TwoCompSys"/>
</dbReference>
<dbReference type="InterPro" id="IPR016381">
    <property type="entry name" value="Sig_transdc_His_kinase_DegS"/>
</dbReference>
<dbReference type="Pfam" id="PF07730">
    <property type="entry name" value="HisKA_3"/>
    <property type="match status" value="1"/>
</dbReference>
<evidence type="ECO:0000256" key="4">
    <source>
        <dbReference type="ARBA" id="ARBA00022777"/>
    </source>
</evidence>
<dbReference type="Pfam" id="PF02518">
    <property type="entry name" value="HATPase_c"/>
    <property type="match status" value="1"/>
</dbReference>
<keyword evidence="6" id="KW-0175">Coiled coil</keyword>
<evidence type="ECO:0000256" key="6">
    <source>
        <dbReference type="SAM" id="Coils"/>
    </source>
</evidence>
<keyword evidence="3" id="KW-0808">Transferase</keyword>
<gene>
    <name evidence="8" type="ORF">ACFSJH_14850</name>
</gene>
<comment type="catalytic activity">
    <reaction evidence="1">
        <text>ATP + protein L-histidine = ADP + protein N-phospho-L-histidine.</text>
        <dbReference type="EC" id="2.7.13.3"/>
    </reaction>
</comment>
<name>A0ABW4YMT4_9BACL</name>
<feature type="domain" description="Histidine kinase/HSP90-like ATPase" evidence="7">
    <location>
        <begin position="283"/>
        <end position="386"/>
    </location>
</feature>
<dbReference type="EMBL" id="JBHUHO010000033">
    <property type="protein sequence ID" value="MFD2117006.1"/>
    <property type="molecule type" value="Genomic_DNA"/>
</dbReference>
<organism evidence="8 9">
    <name type="scientific">Paenibacillus yanchengensis</name>
    <dbReference type="NCBI Taxonomy" id="2035833"/>
    <lineage>
        <taxon>Bacteria</taxon>
        <taxon>Bacillati</taxon>
        <taxon>Bacillota</taxon>
        <taxon>Bacilli</taxon>
        <taxon>Bacillales</taxon>
        <taxon>Paenibacillaceae</taxon>
        <taxon>Paenibacillus</taxon>
    </lineage>
</organism>
<comment type="caution">
    <text evidence="8">The sequence shown here is derived from an EMBL/GenBank/DDBJ whole genome shotgun (WGS) entry which is preliminary data.</text>
</comment>
<evidence type="ECO:0000256" key="1">
    <source>
        <dbReference type="ARBA" id="ARBA00000085"/>
    </source>
</evidence>
<dbReference type="RefSeq" id="WP_377773735.1">
    <property type="nucleotide sequence ID" value="NZ_JBHUHO010000033.1"/>
</dbReference>
<dbReference type="PANTHER" id="PTHR24421:SF55">
    <property type="entry name" value="SENSOR HISTIDINE KINASE YDFH"/>
    <property type="match status" value="1"/>
</dbReference>
<proteinExistence type="predicted"/>
<evidence type="ECO:0000256" key="5">
    <source>
        <dbReference type="ARBA" id="ARBA00023012"/>
    </source>
</evidence>
<evidence type="ECO:0000313" key="8">
    <source>
        <dbReference type="EMBL" id="MFD2117006.1"/>
    </source>
</evidence>
<dbReference type="SMART" id="SM00387">
    <property type="entry name" value="HATPase_c"/>
    <property type="match status" value="1"/>
</dbReference>
<dbReference type="CDD" id="cd16917">
    <property type="entry name" value="HATPase_UhpB-NarQ-NarX-like"/>
    <property type="match status" value="1"/>
</dbReference>
<dbReference type="Pfam" id="PF05384">
    <property type="entry name" value="DegS"/>
    <property type="match status" value="1"/>
</dbReference>
<evidence type="ECO:0000313" key="9">
    <source>
        <dbReference type="Proteomes" id="UP001597362"/>
    </source>
</evidence>